<reference evidence="2 3" key="1">
    <citation type="journal article" date="2016" name="Nat. Commun.">
        <title>Thousands of microbial genomes shed light on interconnected biogeochemical processes in an aquifer system.</title>
        <authorList>
            <person name="Anantharaman K."/>
            <person name="Brown C.T."/>
            <person name="Hug L.A."/>
            <person name="Sharon I."/>
            <person name="Castelle C.J."/>
            <person name="Probst A.J."/>
            <person name="Thomas B.C."/>
            <person name="Singh A."/>
            <person name="Wilkins M.J."/>
            <person name="Karaoz U."/>
            <person name="Brodie E.L."/>
            <person name="Williams K.H."/>
            <person name="Hubbard S.S."/>
            <person name="Banfield J.F."/>
        </authorList>
    </citation>
    <scope>NUCLEOTIDE SEQUENCE [LARGE SCALE GENOMIC DNA]</scope>
</reference>
<feature type="transmembrane region" description="Helical" evidence="1">
    <location>
        <begin position="243"/>
        <end position="265"/>
    </location>
</feature>
<feature type="transmembrane region" description="Helical" evidence="1">
    <location>
        <begin position="277"/>
        <end position="306"/>
    </location>
</feature>
<name>A0A1G1W708_9BACT</name>
<dbReference type="Proteomes" id="UP000176631">
    <property type="component" value="Unassembled WGS sequence"/>
</dbReference>
<feature type="transmembrane region" description="Helical" evidence="1">
    <location>
        <begin position="12"/>
        <end position="34"/>
    </location>
</feature>
<feature type="transmembrane region" description="Helical" evidence="1">
    <location>
        <begin position="162"/>
        <end position="181"/>
    </location>
</feature>
<keyword evidence="1" id="KW-0812">Transmembrane</keyword>
<gene>
    <name evidence="2" type="ORF">A2172_04455</name>
</gene>
<dbReference type="PANTHER" id="PTHR23526">
    <property type="entry name" value="INTEGRAL MEMBRANE TRANSPORT PROTEIN-RELATED"/>
    <property type="match status" value="1"/>
</dbReference>
<dbReference type="STRING" id="1802593.A2172_04455"/>
<dbReference type="Gene3D" id="1.20.1250.20">
    <property type="entry name" value="MFS general substrate transporter like domains"/>
    <property type="match status" value="1"/>
</dbReference>
<proteinExistence type="predicted"/>
<feature type="transmembrane region" description="Helical" evidence="1">
    <location>
        <begin position="94"/>
        <end position="113"/>
    </location>
</feature>
<evidence type="ECO:0000256" key="1">
    <source>
        <dbReference type="SAM" id="Phobius"/>
    </source>
</evidence>
<dbReference type="InterPro" id="IPR052528">
    <property type="entry name" value="Sugar_transport-like"/>
</dbReference>
<feature type="transmembrane region" description="Helical" evidence="1">
    <location>
        <begin position="134"/>
        <end position="156"/>
    </location>
</feature>
<keyword evidence="1" id="KW-0472">Membrane</keyword>
<protein>
    <recommendedName>
        <fullName evidence="4">Major facilitator superfamily (MFS) profile domain-containing protein</fullName>
    </recommendedName>
</protein>
<feature type="transmembrane region" description="Helical" evidence="1">
    <location>
        <begin position="216"/>
        <end position="237"/>
    </location>
</feature>
<keyword evidence="1" id="KW-1133">Transmembrane helix</keyword>
<evidence type="ECO:0008006" key="4">
    <source>
        <dbReference type="Google" id="ProtNLM"/>
    </source>
</evidence>
<organism evidence="2 3">
    <name type="scientific">Candidatus Woykebacteria bacterium RBG_13_40_15</name>
    <dbReference type="NCBI Taxonomy" id="1802593"/>
    <lineage>
        <taxon>Bacteria</taxon>
        <taxon>Candidatus Woykeibacteriota</taxon>
    </lineage>
</organism>
<accession>A0A1G1W708</accession>
<sequence length="393" mass="44453">MSKEENLLNKILWLYYTANALAGIFLNVFLFTLGGFKATITYNLIALISLYIFYVISAWSLRRFSSTQLIRFGLLAGSLCYLSVVILREQAINYLIPLGILAGAAAGNFWPGFNLSQFILTEETSRHAFFGRQNFLGTIANISGPLISGAIIGLSGILATKLLGYTVVFSIVSIFMFFTFLEAAKLPEHKGVDFSVLHIFEHIRGRNWKIVLSQQFLNGFWDTSLGLIIIILIFVIVKQEFTLGLLNSLAGVVFAIANIMAIRILQKNRKSILLGMIFPPLGILIFFFMQNFIGIIILVTLFYIFYPLIDITLKKSYFDTIDEAEGSWQNKYHFLIERETVLDLGRFATYLILFAFFTPTNQLQVAKAWLLVVPVLIFAVGILQFYRFKQTPA</sequence>
<dbReference type="AlphaFoldDB" id="A0A1G1W708"/>
<dbReference type="InterPro" id="IPR036259">
    <property type="entry name" value="MFS_trans_sf"/>
</dbReference>
<dbReference type="PANTHER" id="PTHR23526:SF2">
    <property type="entry name" value="MAJOR FACILITATOR SUPERFAMILY (MFS) PROFILE DOMAIN-CONTAINING PROTEIN"/>
    <property type="match status" value="1"/>
</dbReference>
<dbReference type="EMBL" id="MHCP01000025">
    <property type="protein sequence ID" value="OGY23448.1"/>
    <property type="molecule type" value="Genomic_DNA"/>
</dbReference>
<evidence type="ECO:0000313" key="3">
    <source>
        <dbReference type="Proteomes" id="UP000176631"/>
    </source>
</evidence>
<feature type="transmembrane region" description="Helical" evidence="1">
    <location>
        <begin position="368"/>
        <end position="386"/>
    </location>
</feature>
<feature type="transmembrane region" description="Helical" evidence="1">
    <location>
        <begin position="40"/>
        <end position="57"/>
    </location>
</feature>
<comment type="caution">
    <text evidence="2">The sequence shown here is derived from an EMBL/GenBank/DDBJ whole genome shotgun (WGS) entry which is preliminary data.</text>
</comment>
<dbReference type="SUPFAM" id="SSF103473">
    <property type="entry name" value="MFS general substrate transporter"/>
    <property type="match status" value="1"/>
</dbReference>
<evidence type="ECO:0000313" key="2">
    <source>
        <dbReference type="EMBL" id="OGY23448.1"/>
    </source>
</evidence>